<accession>A0AA36MPU0</accession>
<dbReference type="InterPro" id="IPR039038">
    <property type="entry name" value="ASPH"/>
</dbReference>
<dbReference type="AlphaFoldDB" id="A0AA36MPU0"/>
<evidence type="ECO:0000256" key="2">
    <source>
        <dbReference type="SAM" id="MobiDB-lite"/>
    </source>
</evidence>
<evidence type="ECO:0000313" key="4">
    <source>
        <dbReference type="EMBL" id="CAJ1380835.1"/>
    </source>
</evidence>
<organism evidence="4 5">
    <name type="scientific">Effrenium voratum</name>
    <dbReference type="NCBI Taxonomy" id="2562239"/>
    <lineage>
        <taxon>Eukaryota</taxon>
        <taxon>Sar</taxon>
        <taxon>Alveolata</taxon>
        <taxon>Dinophyceae</taxon>
        <taxon>Suessiales</taxon>
        <taxon>Symbiodiniaceae</taxon>
        <taxon>Effrenium</taxon>
    </lineage>
</organism>
<dbReference type="PANTHER" id="PTHR12366">
    <property type="entry name" value="ASPARTYL/ASPARAGINYL BETA-HYDROXYLASE"/>
    <property type="match status" value="1"/>
</dbReference>
<gene>
    <name evidence="4" type="ORF">EVOR1521_LOCUS8679</name>
</gene>
<keyword evidence="5" id="KW-1185">Reference proteome</keyword>
<comment type="caution">
    <text evidence="4">The sequence shown here is derived from an EMBL/GenBank/DDBJ whole genome shotgun (WGS) entry which is preliminary data.</text>
</comment>
<protein>
    <recommendedName>
        <fullName evidence="3">Aspartyl/asparaginy/proline hydroxylase domain-containing protein</fullName>
    </recommendedName>
</protein>
<feature type="domain" description="Aspartyl/asparaginy/proline hydroxylase" evidence="3">
    <location>
        <begin position="110"/>
        <end position="263"/>
    </location>
</feature>
<dbReference type="InterPro" id="IPR027443">
    <property type="entry name" value="IPNS-like_sf"/>
</dbReference>
<evidence type="ECO:0000256" key="1">
    <source>
        <dbReference type="ARBA" id="ARBA00007730"/>
    </source>
</evidence>
<dbReference type="Pfam" id="PF05118">
    <property type="entry name" value="Asp_Arg_Hydrox"/>
    <property type="match status" value="1"/>
</dbReference>
<dbReference type="EMBL" id="CAUJNA010000750">
    <property type="protein sequence ID" value="CAJ1380835.1"/>
    <property type="molecule type" value="Genomic_DNA"/>
</dbReference>
<feature type="region of interest" description="Disordered" evidence="2">
    <location>
        <begin position="92"/>
        <end position="122"/>
    </location>
</feature>
<dbReference type="Gene3D" id="2.60.120.330">
    <property type="entry name" value="B-lactam Antibiotic, Isopenicillin N Synthase, Chain"/>
    <property type="match status" value="1"/>
</dbReference>
<comment type="similarity">
    <text evidence="1">Belongs to the aspartyl/asparaginyl beta-hydroxylase family.</text>
</comment>
<dbReference type="SUPFAM" id="SSF51197">
    <property type="entry name" value="Clavaminate synthase-like"/>
    <property type="match status" value="1"/>
</dbReference>
<proteinExistence type="inferred from homology"/>
<dbReference type="Proteomes" id="UP001178507">
    <property type="component" value="Unassembled WGS sequence"/>
</dbReference>
<dbReference type="GO" id="GO:0005783">
    <property type="term" value="C:endoplasmic reticulum"/>
    <property type="evidence" value="ECO:0007669"/>
    <property type="project" value="TreeGrafter"/>
</dbReference>
<evidence type="ECO:0000259" key="3">
    <source>
        <dbReference type="Pfam" id="PF05118"/>
    </source>
</evidence>
<feature type="compositionally biased region" description="Basic residues" evidence="2">
    <location>
        <begin position="99"/>
        <end position="108"/>
    </location>
</feature>
<dbReference type="GO" id="GO:0062101">
    <property type="term" value="F:peptidyl-aspartic acid 3-dioxygenase activity"/>
    <property type="evidence" value="ECO:0007669"/>
    <property type="project" value="InterPro"/>
</dbReference>
<name>A0AA36MPU0_9DINO</name>
<dbReference type="InterPro" id="IPR007803">
    <property type="entry name" value="Asp/Arg/Pro-Hydrxlase"/>
</dbReference>
<evidence type="ECO:0000313" key="5">
    <source>
        <dbReference type="Proteomes" id="UP001178507"/>
    </source>
</evidence>
<dbReference type="PANTHER" id="PTHR12366:SF32">
    <property type="entry name" value="ASPARTATE BETA-HYDROXYLASE ISOFORM X1"/>
    <property type="match status" value="1"/>
</dbReference>
<reference evidence="4" key="1">
    <citation type="submission" date="2023-08" db="EMBL/GenBank/DDBJ databases">
        <authorList>
            <person name="Chen Y."/>
            <person name="Shah S."/>
            <person name="Dougan E. K."/>
            <person name="Thang M."/>
            <person name="Chan C."/>
        </authorList>
    </citation>
    <scope>NUCLEOTIDE SEQUENCE</scope>
</reference>
<sequence length="290" mass="31989">MAGGQVIQYADGDEEEWPLGLDLLTAAKQAAQRQDARLSMQRPSYLFAGLRAQPFWPRDSFPKVVTLLEARAAQLSEEVKMLLEDCFSSSEEESEPRSCKRRKRRKRQVAKEHSRPEWQPQGEGLHSGVWLKLELWAKGGLAPAAEAAPAAAAAISAAMGTGEAMECPPGRAALSLMTSGVHVRPHCGPTNHRLRLHLPLLLPGNARSCAGLTVASEDCRWQLHRCLIFDDSFEHRVQLPQLEAGEVPLSEARVVLLLDLWHPDAGDLRSAAVEKSEPQMVQQFCNACHI</sequence>